<keyword evidence="2" id="KW-0813">Transport</keyword>
<dbReference type="Pfam" id="PF02687">
    <property type="entry name" value="FtsX"/>
    <property type="match status" value="1"/>
</dbReference>
<comment type="similarity">
    <text evidence="9">Belongs to the ABC transporter superfamily. Macrolide exporter (TC 3.A.1.122) family.</text>
</comment>
<dbReference type="InterPro" id="IPR003439">
    <property type="entry name" value="ABC_transporter-like_ATP-bd"/>
</dbReference>
<dbReference type="InterPro" id="IPR003838">
    <property type="entry name" value="ABC3_permease_C"/>
</dbReference>
<keyword evidence="3" id="KW-1003">Cell membrane</keyword>
<evidence type="ECO:0000256" key="8">
    <source>
        <dbReference type="ARBA" id="ARBA00023136"/>
    </source>
</evidence>
<dbReference type="Proteomes" id="UP000032434">
    <property type="component" value="Chromosome 1"/>
</dbReference>
<dbReference type="KEGG" id="aoc:Aocu_07810"/>
<keyword evidence="8 10" id="KW-0472">Membrane</keyword>
<feature type="transmembrane region" description="Helical" evidence="10">
    <location>
        <begin position="586"/>
        <end position="606"/>
    </location>
</feature>
<dbReference type="STRING" id="35623.Aocu_07810"/>
<feature type="transmembrane region" description="Helical" evidence="10">
    <location>
        <begin position="640"/>
        <end position="660"/>
    </location>
</feature>
<dbReference type="SUPFAM" id="SSF52540">
    <property type="entry name" value="P-loop containing nucleoside triphosphate hydrolases"/>
    <property type="match status" value="1"/>
</dbReference>
<keyword evidence="7 10" id="KW-1133">Transmembrane helix</keyword>
<accession>A0A061ABR7</accession>
<dbReference type="PROSITE" id="PS50893">
    <property type="entry name" value="ABC_TRANSPORTER_2"/>
    <property type="match status" value="1"/>
</dbReference>
<evidence type="ECO:0000256" key="10">
    <source>
        <dbReference type="SAM" id="Phobius"/>
    </source>
</evidence>
<dbReference type="AlphaFoldDB" id="A0A061ABR7"/>
<evidence type="ECO:0000256" key="7">
    <source>
        <dbReference type="ARBA" id="ARBA00022989"/>
    </source>
</evidence>
<dbReference type="PATRIC" id="fig|35623.3.peg.781"/>
<gene>
    <name evidence="12" type="ORF">Aocu_07810</name>
</gene>
<name>A0A061ABR7_9MOLU</name>
<dbReference type="PANTHER" id="PTHR24220">
    <property type="entry name" value="IMPORT ATP-BINDING PROTEIN"/>
    <property type="match status" value="1"/>
</dbReference>
<evidence type="ECO:0000256" key="6">
    <source>
        <dbReference type="ARBA" id="ARBA00022840"/>
    </source>
</evidence>
<dbReference type="GO" id="GO:0022857">
    <property type="term" value="F:transmembrane transporter activity"/>
    <property type="evidence" value="ECO:0007669"/>
    <property type="project" value="TreeGrafter"/>
</dbReference>
<keyword evidence="5" id="KW-0547">Nucleotide-binding</keyword>
<dbReference type="GO" id="GO:0005886">
    <property type="term" value="C:plasma membrane"/>
    <property type="evidence" value="ECO:0007669"/>
    <property type="project" value="UniProtKB-SubCell"/>
</dbReference>
<keyword evidence="6 12" id="KW-0067">ATP-binding</keyword>
<dbReference type="EMBL" id="LK028559">
    <property type="protein sequence ID" value="CDR30854.1"/>
    <property type="molecule type" value="Genomic_DNA"/>
</dbReference>
<keyword evidence="13" id="KW-1185">Reference proteome</keyword>
<protein>
    <submittedName>
        <fullName evidence="12">ABC transporter, ATP-binding/permease protein</fullName>
    </submittedName>
</protein>
<dbReference type="HOGENOM" id="CLU_023614_0_0_14"/>
<dbReference type="Pfam" id="PF00005">
    <property type="entry name" value="ABC_tran"/>
    <property type="match status" value="1"/>
</dbReference>
<proteinExistence type="inferred from homology"/>
<dbReference type="InterPro" id="IPR015854">
    <property type="entry name" value="ABC_transpr_LolD-like"/>
</dbReference>
<evidence type="ECO:0000256" key="4">
    <source>
        <dbReference type="ARBA" id="ARBA00022692"/>
    </source>
</evidence>
<reference evidence="13" key="1">
    <citation type="submission" date="2014-05" db="EMBL/GenBank/DDBJ databases">
        <authorList>
            <person name="Kube M."/>
        </authorList>
    </citation>
    <scope>NUCLEOTIDE SEQUENCE [LARGE SCALE GENOMIC DNA]</scope>
</reference>
<organism evidence="12 13">
    <name type="scientific">Acholeplasma oculi</name>
    <dbReference type="NCBI Taxonomy" id="35623"/>
    <lineage>
        <taxon>Bacteria</taxon>
        <taxon>Bacillati</taxon>
        <taxon>Mycoplasmatota</taxon>
        <taxon>Mollicutes</taxon>
        <taxon>Acholeplasmatales</taxon>
        <taxon>Acholeplasmataceae</taxon>
        <taxon>Acholeplasma</taxon>
    </lineage>
</organism>
<keyword evidence="4 10" id="KW-0812">Transmembrane</keyword>
<sequence>MSVIKLENVSKFYKSGEGVSVGMQKVSLEFNLGEFVAVVGESGSGKSTLLNVISGLDSYEDGELYIQDEETSHFLIKDWEKYRAKYIGFIFQSYNIIDSYTVYQNVMLALEIQNYPSQLRKARALELIDKVGLTSHKNHRAAKLSGGQKQRCVIARALAKDCPIIVADEPTGNLDSESGKQVINLLHEISKDKLVILVTHDYDQVQDIATRKIKMHDGEVVEDKTFKPNTLIEQKPEVTVNSMQFRTLMRFALRNILSMPKRFFFFMLLQIMIITTFSLIYSNLMSSARNETFEMGFGGNYNSYFNFSTDRISDNRMMVLRKDGSIMDASDYNHLNQFSDALYVYKNVTFMDNSYVSDMNYLNVEGRYIYNYSSKFDSIKTIQSAPQFLIGGSINNLDDHDIIVSNSFNDIEINDQIKMTSRQRITEFHIATFEPASESLPDRYTWPGFDYNMQYEAELTIYDSEGNYVNYYTYTNYVYVEELEQIFTNFEIDYITVDVIKTIYEEISFNVKGFYNDNLSGTIYFSDALLETNSYGYAMSVISSNSIAAERLFNQIDKSVYRVIYPRLNRDAVSQLFAPLNLIISLFYYVLVYFFGIFFYFILFSVMKNVMSSRKKDFAIFRSIGANESKLGMLVILEQLYLMFLSFIISMVIITVIRYYDFSTNFIMQQMTFTDYIILLITFTYLSTWLARRFNKKTFKLSVIENITESKEEGL</sequence>
<dbReference type="InterPro" id="IPR027417">
    <property type="entry name" value="P-loop_NTPase"/>
</dbReference>
<evidence type="ECO:0000256" key="1">
    <source>
        <dbReference type="ARBA" id="ARBA00004429"/>
    </source>
</evidence>
<dbReference type="RefSeq" id="WP_052670016.1">
    <property type="nucleotide sequence ID" value="NZ_FUZK01000001.1"/>
</dbReference>
<dbReference type="FunFam" id="3.40.50.300:FF:000032">
    <property type="entry name" value="Export ABC transporter ATP-binding protein"/>
    <property type="match status" value="1"/>
</dbReference>
<dbReference type="GO" id="GO:0005524">
    <property type="term" value="F:ATP binding"/>
    <property type="evidence" value="ECO:0007669"/>
    <property type="project" value="UniProtKB-KW"/>
</dbReference>
<evidence type="ECO:0000313" key="13">
    <source>
        <dbReference type="Proteomes" id="UP000032434"/>
    </source>
</evidence>
<dbReference type="GO" id="GO:0016887">
    <property type="term" value="F:ATP hydrolysis activity"/>
    <property type="evidence" value="ECO:0007669"/>
    <property type="project" value="InterPro"/>
</dbReference>
<comment type="subcellular location">
    <subcellularLocation>
        <location evidence="1">Cell inner membrane</location>
        <topology evidence="1">Multi-pass membrane protein</topology>
    </subcellularLocation>
</comment>
<evidence type="ECO:0000256" key="9">
    <source>
        <dbReference type="ARBA" id="ARBA00038388"/>
    </source>
</evidence>
<dbReference type="InterPro" id="IPR003593">
    <property type="entry name" value="AAA+_ATPase"/>
</dbReference>
<dbReference type="InterPro" id="IPR017911">
    <property type="entry name" value="MacB-like_ATP-bd"/>
</dbReference>
<dbReference type="OrthoDB" id="384179at2"/>
<feature type="domain" description="ABC transporter" evidence="11">
    <location>
        <begin position="4"/>
        <end position="242"/>
    </location>
</feature>
<feature type="transmembrane region" description="Helical" evidence="10">
    <location>
        <begin position="672"/>
        <end position="691"/>
    </location>
</feature>
<evidence type="ECO:0000256" key="5">
    <source>
        <dbReference type="ARBA" id="ARBA00022741"/>
    </source>
</evidence>
<evidence type="ECO:0000256" key="2">
    <source>
        <dbReference type="ARBA" id="ARBA00022448"/>
    </source>
</evidence>
<evidence type="ECO:0000256" key="3">
    <source>
        <dbReference type="ARBA" id="ARBA00022475"/>
    </source>
</evidence>
<dbReference type="CDD" id="cd03255">
    <property type="entry name" value="ABC_MJ0796_LolCDE_FtsE"/>
    <property type="match status" value="1"/>
</dbReference>
<dbReference type="GO" id="GO:0098796">
    <property type="term" value="C:membrane protein complex"/>
    <property type="evidence" value="ECO:0007669"/>
    <property type="project" value="UniProtKB-ARBA"/>
</dbReference>
<dbReference type="InParanoid" id="A0A061ABR7"/>
<evidence type="ECO:0000313" key="12">
    <source>
        <dbReference type="EMBL" id="CDR30854.1"/>
    </source>
</evidence>
<feature type="transmembrane region" description="Helical" evidence="10">
    <location>
        <begin position="263"/>
        <end position="281"/>
    </location>
</feature>
<evidence type="ECO:0000259" key="11">
    <source>
        <dbReference type="PROSITE" id="PS50893"/>
    </source>
</evidence>
<dbReference type="Gene3D" id="3.40.50.300">
    <property type="entry name" value="P-loop containing nucleotide triphosphate hydrolases"/>
    <property type="match status" value="1"/>
</dbReference>
<dbReference type="SMART" id="SM00382">
    <property type="entry name" value="AAA"/>
    <property type="match status" value="1"/>
</dbReference>